<reference evidence="2" key="1">
    <citation type="journal article" date="2023" name="Plant J.">
        <title>The genome of the king protea, Protea cynaroides.</title>
        <authorList>
            <person name="Chang J."/>
            <person name="Duong T.A."/>
            <person name="Schoeman C."/>
            <person name="Ma X."/>
            <person name="Roodt D."/>
            <person name="Barker N."/>
            <person name="Li Z."/>
            <person name="Van de Peer Y."/>
            <person name="Mizrachi E."/>
        </authorList>
    </citation>
    <scope>NUCLEOTIDE SEQUENCE</scope>
    <source>
        <tissue evidence="2">Young leaves</tissue>
    </source>
</reference>
<keyword evidence="3" id="KW-1185">Reference proteome</keyword>
<evidence type="ECO:0000313" key="2">
    <source>
        <dbReference type="EMBL" id="KAJ4967827.1"/>
    </source>
</evidence>
<sequence>MAPRVRQRDSRSTDVHNRDLQDMAQGGRSMVSVTRKEKRCSARGDPYKRLRSATVVQVSSMGILARDADLKAVRFLLRVNLLDALSSARVLSGFRRDVVESTMEETGATRSQLKQLNPGMEDAWLNLESFFELPFMATISMKIGEYPLSHVGVGFSKGSTNRDFLKEAQSRSAEVYATRLVASEEGCLGFGNSGPGRIESWI</sequence>
<evidence type="ECO:0000256" key="1">
    <source>
        <dbReference type="SAM" id="MobiDB-lite"/>
    </source>
</evidence>
<evidence type="ECO:0000313" key="3">
    <source>
        <dbReference type="Proteomes" id="UP001141806"/>
    </source>
</evidence>
<organism evidence="2 3">
    <name type="scientific">Protea cynaroides</name>
    <dbReference type="NCBI Taxonomy" id="273540"/>
    <lineage>
        <taxon>Eukaryota</taxon>
        <taxon>Viridiplantae</taxon>
        <taxon>Streptophyta</taxon>
        <taxon>Embryophyta</taxon>
        <taxon>Tracheophyta</taxon>
        <taxon>Spermatophyta</taxon>
        <taxon>Magnoliopsida</taxon>
        <taxon>Proteales</taxon>
        <taxon>Proteaceae</taxon>
        <taxon>Protea</taxon>
    </lineage>
</organism>
<dbReference type="AlphaFoldDB" id="A0A9Q0QQ66"/>
<name>A0A9Q0QQ66_9MAGN</name>
<gene>
    <name evidence="2" type="ORF">NE237_014528</name>
</gene>
<proteinExistence type="predicted"/>
<comment type="caution">
    <text evidence="2">The sequence shown here is derived from an EMBL/GenBank/DDBJ whole genome shotgun (WGS) entry which is preliminary data.</text>
</comment>
<dbReference type="Proteomes" id="UP001141806">
    <property type="component" value="Unassembled WGS sequence"/>
</dbReference>
<protein>
    <submittedName>
        <fullName evidence="2">Uncharacterized protein</fullName>
    </submittedName>
</protein>
<accession>A0A9Q0QQ66</accession>
<dbReference type="EMBL" id="JAMYWD010000006">
    <property type="protein sequence ID" value="KAJ4967827.1"/>
    <property type="molecule type" value="Genomic_DNA"/>
</dbReference>
<feature type="region of interest" description="Disordered" evidence="1">
    <location>
        <begin position="1"/>
        <end position="44"/>
    </location>
</feature>
<feature type="compositionally biased region" description="Basic and acidic residues" evidence="1">
    <location>
        <begin position="1"/>
        <end position="21"/>
    </location>
</feature>